<dbReference type="GO" id="GO:0051537">
    <property type="term" value="F:2 iron, 2 sulfur cluster binding"/>
    <property type="evidence" value="ECO:0007669"/>
    <property type="project" value="UniProtKB-KW"/>
</dbReference>
<dbReference type="Pfam" id="PF00848">
    <property type="entry name" value="Ring_hydroxyl_A"/>
    <property type="match status" value="1"/>
</dbReference>
<dbReference type="GO" id="GO:0005506">
    <property type="term" value="F:iron ion binding"/>
    <property type="evidence" value="ECO:0007669"/>
    <property type="project" value="InterPro"/>
</dbReference>
<feature type="domain" description="Rieske" evidence="8">
    <location>
        <begin position="54"/>
        <end position="160"/>
    </location>
</feature>
<keyword evidence="6" id="KW-0411">Iron-sulfur</keyword>
<sequence length="396" mass="43471">MDRSELMDLTRRALKVAMDRTTDMEPAERRQPADAYTSQQRFERERELLFGSPQLVGYRSELPTAGSFCTKTVMDVPVLLTRSQDGTVRAFHNICAHRQAPVAVRCGTAERFVCPYHAWTYDAAGRFVGGPGREGFPSLAAGGTGLTELPAAEHAGFLWVGLQPENGPLDIEAHLGPLGPELASWGIGDWSPVGERVLDSPINWKLALDTFAESYHFSTLHRDTFAQLALGNCALFDSFGPHHRLVVPLRHLTGLADRSAEEWQPLDNLSIAYALFPNIVVSASAANSEVFRIYPGNGPGHSVTCHQNASKLDLADETTRAGAERLFDFAHSTVRDEDYQLAVEIQKNLSSGARSELVFGRNEPGLQHRHSVLDARMSAQPRPAGQPGRVDLAHRS</sequence>
<reference evidence="9 10" key="1">
    <citation type="submission" date="2017-06" db="EMBL/GenBank/DDBJ databases">
        <authorList>
            <person name="Kim H.J."/>
            <person name="Triplett B.A."/>
        </authorList>
    </citation>
    <scope>NUCLEOTIDE SEQUENCE [LARGE SCALE GENOMIC DNA]</scope>
    <source>
        <strain evidence="9">FRACA_ARgP5</strain>
    </source>
</reference>
<organism evidence="9 10">
    <name type="scientific">Frankia canadensis</name>
    <dbReference type="NCBI Taxonomy" id="1836972"/>
    <lineage>
        <taxon>Bacteria</taxon>
        <taxon>Bacillati</taxon>
        <taxon>Actinomycetota</taxon>
        <taxon>Actinomycetes</taxon>
        <taxon>Frankiales</taxon>
        <taxon>Frankiaceae</taxon>
        <taxon>Frankia</taxon>
    </lineage>
</organism>
<keyword evidence="10" id="KW-1185">Reference proteome</keyword>
<protein>
    <submittedName>
        <fullName evidence="9">Rieske (2Fe-2S) domain protein</fullName>
    </submittedName>
</protein>
<dbReference type="Gene3D" id="2.102.10.10">
    <property type="entry name" value="Rieske [2Fe-2S] iron-sulphur domain"/>
    <property type="match status" value="1"/>
</dbReference>
<dbReference type="SUPFAM" id="SSF50022">
    <property type="entry name" value="ISP domain"/>
    <property type="match status" value="1"/>
</dbReference>
<dbReference type="Pfam" id="PF00355">
    <property type="entry name" value="Rieske"/>
    <property type="match status" value="1"/>
</dbReference>
<evidence type="ECO:0000256" key="4">
    <source>
        <dbReference type="ARBA" id="ARBA00023002"/>
    </source>
</evidence>
<proteinExistence type="predicted"/>
<dbReference type="InterPro" id="IPR001663">
    <property type="entry name" value="Rng_hydr_dOase-A"/>
</dbReference>
<evidence type="ECO:0000256" key="7">
    <source>
        <dbReference type="SAM" id="MobiDB-lite"/>
    </source>
</evidence>
<dbReference type="GO" id="GO:0016705">
    <property type="term" value="F:oxidoreductase activity, acting on paired donors, with incorporation or reduction of molecular oxygen"/>
    <property type="evidence" value="ECO:0007669"/>
    <property type="project" value="UniProtKB-ARBA"/>
</dbReference>
<dbReference type="Proteomes" id="UP000234331">
    <property type="component" value="Unassembled WGS sequence"/>
</dbReference>
<evidence type="ECO:0000256" key="2">
    <source>
        <dbReference type="ARBA" id="ARBA00022714"/>
    </source>
</evidence>
<evidence type="ECO:0000313" key="9">
    <source>
        <dbReference type="EMBL" id="SNQ47635.1"/>
    </source>
</evidence>
<dbReference type="PANTHER" id="PTHR43756">
    <property type="entry name" value="CHOLINE MONOOXYGENASE, CHLOROPLASTIC"/>
    <property type="match status" value="1"/>
</dbReference>
<keyword evidence="2" id="KW-0001">2Fe-2S</keyword>
<dbReference type="CDD" id="cd08887">
    <property type="entry name" value="RHO_alpha_C_3"/>
    <property type="match status" value="1"/>
</dbReference>
<dbReference type="PANTHER" id="PTHR43756:SF5">
    <property type="entry name" value="CHOLINE MONOOXYGENASE, CHLOROPLASTIC"/>
    <property type="match status" value="1"/>
</dbReference>
<evidence type="ECO:0000256" key="6">
    <source>
        <dbReference type="ARBA" id="ARBA00023014"/>
    </source>
</evidence>
<dbReference type="SUPFAM" id="SSF55961">
    <property type="entry name" value="Bet v1-like"/>
    <property type="match status" value="1"/>
</dbReference>
<dbReference type="GO" id="GO:0004497">
    <property type="term" value="F:monooxygenase activity"/>
    <property type="evidence" value="ECO:0007669"/>
    <property type="project" value="UniProtKB-ARBA"/>
</dbReference>
<dbReference type="Gene3D" id="3.90.380.10">
    <property type="entry name" value="Naphthalene 1,2-dioxygenase Alpha Subunit, Chain A, domain 1"/>
    <property type="match status" value="1"/>
</dbReference>
<dbReference type="PROSITE" id="PS51296">
    <property type="entry name" value="RIESKE"/>
    <property type="match status" value="1"/>
</dbReference>
<keyword evidence="4" id="KW-0560">Oxidoreductase</keyword>
<accession>A0A2I2KPN1</accession>
<dbReference type="EMBL" id="FZMO01000112">
    <property type="protein sequence ID" value="SNQ47635.1"/>
    <property type="molecule type" value="Genomic_DNA"/>
</dbReference>
<dbReference type="CDD" id="cd03469">
    <property type="entry name" value="Rieske_RO_Alpha_N"/>
    <property type="match status" value="1"/>
</dbReference>
<comment type="cofactor">
    <cofactor evidence="1">
        <name>Fe cation</name>
        <dbReference type="ChEBI" id="CHEBI:24875"/>
    </cofactor>
</comment>
<keyword evidence="5" id="KW-0408">Iron</keyword>
<evidence type="ECO:0000313" key="10">
    <source>
        <dbReference type="Proteomes" id="UP000234331"/>
    </source>
</evidence>
<dbReference type="InterPro" id="IPR015879">
    <property type="entry name" value="Ring_hydroxy_dOase_asu_C_dom"/>
</dbReference>
<evidence type="ECO:0000256" key="5">
    <source>
        <dbReference type="ARBA" id="ARBA00023004"/>
    </source>
</evidence>
<evidence type="ECO:0000256" key="3">
    <source>
        <dbReference type="ARBA" id="ARBA00022723"/>
    </source>
</evidence>
<evidence type="ECO:0000259" key="8">
    <source>
        <dbReference type="PROSITE" id="PS51296"/>
    </source>
</evidence>
<keyword evidence="3" id="KW-0479">Metal-binding</keyword>
<evidence type="ECO:0000256" key="1">
    <source>
        <dbReference type="ARBA" id="ARBA00001962"/>
    </source>
</evidence>
<gene>
    <name evidence="9" type="ORF">FRACA_20031</name>
</gene>
<name>A0A2I2KPN1_9ACTN</name>
<dbReference type="InterPro" id="IPR017941">
    <property type="entry name" value="Rieske_2Fe-2S"/>
</dbReference>
<dbReference type="RefSeq" id="WP_207770257.1">
    <property type="nucleotide sequence ID" value="NZ_FZMO01000112.1"/>
</dbReference>
<feature type="region of interest" description="Disordered" evidence="7">
    <location>
        <begin position="374"/>
        <end position="396"/>
    </location>
</feature>
<dbReference type="AlphaFoldDB" id="A0A2I2KPN1"/>
<dbReference type="InterPro" id="IPR036922">
    <property type="entry name" value="Rieske_2Fe-2S_sf"/>
</dbReference>